<name>A0A3S1C8I0_ANAVA</name>
<dbReference type="AlphaFoldDB" id="A0A3S1C8I0"/>
<dbReference type="InterPro" id="IPR052922">
    <property type="entry name" value="Cytidylate_Kinase-2"/>
</dbReference>
<dbReference type="InterPro" id="IPR027417">
    <property type="entry name" value="P-loop_NTPase"/>
</dbReference>
<reference evidence="1 2" key="1">
    <citation type="journal article" date="2019" name="Genome Biol. Evol.">
        <title>Day and night: Metabolic profiles and evolutionary relationships of six axenic non-marine cyanobacteria.</title>
        <authorList>
            <person name="Will S.E."/>
            <person name="Henke P."/>
            <person name="Boedeker C."/>
            <person name="Huang S."/>
            <person name="Brinkmann H."/>
            <person name="Rohde M."/>
            <person name="Jarek M."/>
            <person name="Friedl T."/>
            <person name="Seufert S."/>
            <person name="Schumacher M."/>
            <person name="Overmann J."/>
            <person name="Neumann-Schaal M."/>
            <person name="Petersen J."/>
        </authorList>
    </citation>
    <scope>NUCLEOTIDE SEQUENCE [LARGE SCALE GENOMIC DNA]</scope>
    <source>
        <strain evidence="1 2">SAG 1403-4b</strain>
    </source>
</reference>
<keyword evidence="2" id="KW-1185">Reference proteome</keyword>
<comment type="caution">
    <text evidence="1">The sequence shown here is derived from an EMBL/GenBank/DDBJ whole genome shotgun (WGS) entry which is preliminary data.</text>
</comment>
<dbReference type="PRINTS" id="PR01100">
    <property type="entry name" value="SHIKIMTKNASE"/>
</dbReference>
<organism evidence="1 2">
    <name type="scientific">Trichormus variabilis SAG 1403-4b</name>
    <dbReference type="NCBI Taxonomy" id="447716"/>
    <lineage>
        <taxon>Bacteria</taxon>
        <taxon>Bacillati</taxon>
        <taxon>Cyanobacteriota</taxon>
        <taxon>Cyanophyceae</taxon>
        <taxon>Nostocales</taxon>
        <taxon>Nostocaceae</taxon>
        <taxon>Trichormus</taxon>
    </lineage>
</organism>
<dbReference type="PANTHER" id="PTHR37816">
    <property type="entry name" value="YALI0E33011P"/>
    <property type="match status" value="1"/>
</dbReference>
<evidence type="ECO:0008006" key="3">
    <source>
        <dbReference type="Google" id="ProtNLM"/>
    </source>
</evidence>
<accession>A0A3S1C8I0</accession>
<gene>
    <name evidence="1" type="ORF">DSM107003_14670</name>
</gene>
<evidence type="ECO:0000313" key="2">
    <source>
        <dbReference type="Proteomes" id="UP000276103"/>
    </source>
</evidence>
<sequence>MQRISIIGSSGSGKTTLAKQISQRLLIPHIELDYLHWEPNWVEIADDIFRDRVSQSLSGDSWVVDGNYSQVRDIVWGKADTIIWLDYSLSIIFSRLIWRTLQRVFTQQEVCNGNRETWQTTFSSKDSVILYTLQTYQQRRREYPQLFTKPEYSHLRIIRLHSPKATENWLLNLDNSE</sequence>
<dbReference type="Proteomes" id="UP000276103">
    <property type="component" value="Unassembled WGS sequence"/>
</dbReference>
<protein>
    <recommendedName>
        <fullName evidence="3">Adenylate kinase</fullName>
    </recommendedName>
</protein>
<dbReference type="PANTHER" id="PTHR37816:SF1">
    <property type="entry name" value="TOXIN"/>
    <property type="match status" value="1"/>
</dbReference>
<dbReference type="RefSeq" id="WP_127053306.1">
    <property type="nucleotide sequence ID" value="NZ_RSCM01000003.1"/>
</dbReference>
<dbReference type="EMBL" id="RSCM01000003">
    <property type="protein sequence ID" value="RUS98379.1"/>
    <property type="molecule type" value="Genomic_DNA"/>
</dbReference>
<dbReference type="Gene3D" id="3.40.50.300">
    <property type="entry name" value="P-loop containing nucleotide triphosphate hydrolases"/>
    <property type="match status" value="1"/>
</dbReference>
<evidence type="ECO:0000313" key="1">
    <source>
        <dbReference type="EMBL" id="RUS98379.1"/>
    </source>
</evidence>
<proteinExistence type="predicted"/>
<dbReference type="OrthoDB" id="1201990at2"/>
<dbReference type="SUPFAM" id="SSF52540">
    <property type="entry name" value="P-loop containing nucleoside triphosphate hydrolases"/>
    <property type="match status" value="1"/>
</dbReference>